<accession>A0A6J5L6I4</accession>
<dbReference type="InterPro" id="IPR004843">
    <property type="entry name" value="Calcineurin-like_PHP"/>
</dbReference>
<evidence type="ECO:0000259" key="1">
    <source>
        <dbReference type="Pfam" id="PF00149"/>
    </source>
</evidence>
<protein>
    <submittedName>
        <fullName evidence="2">COG4186 Predicted phosphoesterase or phosphohydrolase</fullName>
    </submittedName>
</protein>
<organism evidence="2">
    <name type="scientific">uncultured Caudovirales phage</name>
    <dbReference type="NCBI Taxonomy" id="2100421"/>
    <lineage>
        <taxon>Viruses</taxon>
        <taxon>Duplodnaviria</taxon>
        <taxon>Heunggongvirae</taxon>
        <taxon>Uroviricota</taxon>
        <taxon>Caudoviricetes</taxon>
        <taxon>Peduoviridae</taxon>
        <taxon>Maltschvirus</taxon>
        <taxon>Maltschvirus maltsch</taxon>
    </lineage>
</organism>
<sequence length="232" mass="27063">MILKIEQDSKGIFPNVWICSDPHYNHKNICRGTTNWRTLDGGVPEEQTRDFDTLERMNQSIVDGINWNVGQDDVLVCLGDWSFGGFEFIKQFRDRIVCKNVHLVLGNHDQHVERNKGDIQSIFSSVSEYLRLVVMEPVKKNEVKRHEFVCMHYPIQSWDGMNKGIPHLHGHVHLPNNRKFGNGKKMDVGFDGHPEFRPYNLLREVLPLMKNREQLSDMPNDHHLERLLNADK</sequence>
<dbReference type="Gene3D" id="3.60.21.10">
    <property type="match status" value="1"/>
</dbReference>
<proteinExistence type="predicted"/>
<reference evidence="2" key="1">
    <citation type="submission" date="2020-04" db="EMBL/GenBank/DDBJ databases">
        <authorList>
            <person name="Chiriac C."/>
            <person name="Salcher M."/>
            <person name="Ghai R."/>
            <person name="Kavagutti S V."/>
        </authorList>
    </citation>
    <scope>NUCLEOTIDE SEQUENCE</scope>
</reference>
<dbReference type="SUPFAM" id="SSF56300">
    <property type="entry name" value="Metallo-dependent phosphatases"/>
    <property type="match status" value="1"/>
</dbReference>
<dbReference type="GO" id="GO:0016787">
    <property type="term" value="F:hydrolase activity"/>
    <property type="evidence" value="ECO:0007669"/>
    <property type="project" value="UniProtKB-KW"/>
</dbReference>
<feature type="domain" description="Calcineurin-like phosphoesterase" evidence="1">
    <location>
        <begin position="15"/>
        <end position="162"/>
    </location>
</feature>
<gene>
    <name evidence="2" type="ORF">UFOVP117_187</name>
</gene>
<dbReference type="InterPro" id="IPR029052">
    <property type="entry name" value="Metallo-depent_PP-like"/>
</dbReference>
<dbReference type="Pfam" id="PF00149">
    <property type="entry name" value="Metallophos"/>
    <property type="match status" value="1"/>
</dbReference>
<dbReference type="EMBL" id="LR796235">
    <property type="protein sequence ID" value="CAB4129964.1"/>
    <property type="molecule type" value="Genomic_DNA"/>
</dbReference>
<evidence type="ECO:0000313" key="2">
    <source>
        <dbReference type="EMBL" id="CAB4129964.1"/>
    </source>
</evidence>
<name>A0A6J5L6I4_9CAUD</name>
<keyword evidence="2" id="KW-0378">Hydrolase</keyword>